<protein>
    <submittedName>
        <fullName evidence="2">Sporulation domain protein</fullName>
    </submittedName>
</protein>
<dbReference type="InterPro" id="IPR036680">
    <property type="entry name" value="SPOR-like_sf"/>
</dbReference>
<name>C7RJL2_ACCRE</name>
<reference evidence="2" key="1">
    <citation type="submission" date="2009-08" db="EMBL/GenBank/DDBJ databases">
        <authorList>
            <consortium name="US DOE Joint Genome Institute"/>
            <person name="Lucas S."/>
            <person name="Copeland A."/>
            <person name="Lapidus A."/>
            <person name="Glavina del Rio T."/>
            <person name="Dalin E."/>
            <person name="Tice H."/>
            <person name="Bruce D."/>
            <person name="Barry K."/>
            <person name="Pitluck S."/>
            <person name="Lowry S."/>
            <person name="Larimer F."/>
            <person name="Land M."/>
            <person name="Hauser L."/>
            <person name="Kyrpides N."/>
            <person name="Ivanova N."/>
            <person name="McMahon K.D."/>
            <person name="Hugenholtz P."/>
        </authorList>
    </citation>
    <scope>NUCLEOTIDE SEQUENCE</scope>
    <source>
        <strain evidence="2">UW-1</strain>
    </source>
</reference>
<dbReference type="EMBL" id="CP001715">
    <property type="protein sequence ID" value="ACV33576.1"/>
    <property type="molecule type" value="Genomic_DNA"/>
</dbReference>
<dbReference type="AlphaFoldDB" id="C7RJL2"/>
<evidence type="ECO:0000259" key="1">
    <source>
        <dbReference type="PROSITE" id="PS51724"/>
    </source>
</evidence>
<dbReference type="eggNOG" id="COG1196">
    <property type="taxonomic scope" value="Bacteria"/>
</dbReference>
<sequence>MTKTARLAVPNNAQAENEITMQASASLETLETEIPAIEPKMAGLLEFTRANDSRLTPKEINAQLDLVLRDYDDLTARYAENNRLIDTALAELRQSGGAVSSQVHRLDADLQQQRMSLAAHATATEQRIEAVAEDARGHLAETEQRWETRLASDNARIGADLTRLGAGIGSLHGLFAAQERIIAEQRVRLDQFDLTYELLDSVTRGNKSRIEAVREQAAKQHAIVEARLEGLSALQREHHAEFQTLQGLVGVLQSETQRLDAAIGELATAQADHRSATRDTFKWTHRAIAALLLLTISGFVLVKWVPAFAPASSESAIAKNDARITEVSSQMASLSAAEAARKTSDALQQGRLEQVSDKVSGLEKSLGELRTALRKIGVPSGGAAVVHDSQWLLRQHPKAYTVQLVMSPSRDDMARFIDRNMEHLTLNSLAFSATEHQQREHYNLFFGVFDTIAQARAAIAALPAELRVNQPWVRQLQSVQDSLR</sequence>
<gene>
    <name evidence="2" type="ordered locus">CAP2UW1_0218</name>
</gene>
<dbReference type="InterPro" id="IPR007730">
    <property type="entry name" value="SPOR-like_dom"/>
</dbReference>
<dbReference type="PROSITE" id="PS51724">
    <property type="entry name" value="SPOR"/>
    <property type="match status" value="1"/>
</dbReference>
<dbReference type="GO" id="GO:0042834">
    <property type="term" value="F:peptidoglycan binding"/>
    <property type="evidence" value="ECO:0007669"/>
    <property type="project" value="InterPro"/>
</dbReference>
<dbReference type="STRING" id="522306.CAP2UW1_0218"/>
<dbReference type="OrthoDB" id="6189127at2"/>
<dbReference type="Gene3D" id="3.30.70.1070">
    <property type="entry name" value="Sporulation related repeat"/>
    <property type="match status" value="1"/>
</dbReference>
<dbReference type="KEGG" id="app:CAP2UW1_0218"/>
<feature type="domain" description="SPOR" evidence="1">
    <location>
        <begin position="394"/>
        <end position="475"/>
    </location>
</feature>
<reference evidence="2" key="2">
    <citation type="submission" date="2009-09" db="EMBL/GenBank/DDBJ databases">
        <title>Complete sequence of chromosome of Candidatus Accumulibacter phosphatis clade IIA str. UW-1.</title>
        <authorList>
            <consortium name="US DOE Joint Genome Institute"/>
            <person name="Martin H.G."/>
            <person name="Ivanova N."/>
            <person name="Kunin V."/>
            <person name="Warnecke F."/>
            <person name="Barry K."/>
            <person name="He S."/>
            <person name="Salamov A."/>
            <person name="Szeto E."/>
            <person name="Dalin E."/>
            <person name="Pangilinan J.L."/>
            <person name="Lapidus A."/>
            <person name="Lowry S."/>
            <person name="Kyrpides N.C."/>
            <person name="McMahon K.D."/>
            <person name="Hugenholtz P."/>
        </authorList>
    </citation>
    <scope>NUCLEOTIDE SEQUENCE [LARGE SCALE GENOMIC DNA]</scope>
    <source>
        <strain evidence="2">UW-1</strain>
    </source>
</reference>
<proteinExistence type="predicted"/>
<dbReference type="eggNOG" id="COG3266">
    <property type="taxonomic scope" value="Bacteria"/>
</dbReference>
<evidence type="ECO:0000313" key="2">
    <source>
        <dbReference type="EMBL" id="ACV33576.1"/>
    </source>
</evidence>
<dbReference type="HOGENOM" id="CLU_556382_0_0_4"/>
<organism evidence="2">
    <name type="scientific">Accumulibacter regalis</name>
    <dbReference type="NCBI Taxonomy" id="522306"/>
    <lineage>
        <taxon>Bacteria</taxon>
        <taxon>Pseudomonadati</taxon>
        <taxon>Pseudomonadota</taxon>
        <taxon>Betaproteobacteria</taxon>
        <taxon>Candidatus Accumulibacter</taxon>
    </lineage>
</organism>
<accession>C7RJL2</accession>